<feature type="transmembrane region" description="Helical" evidence="5">
    <location>
        <begin position="73"/>
        <end position="93"/>
    </location>
</feature>
<evidence type="ECO:0000259" key="6">
    <source>
        <dbReference type="Pfam" id="PF02544"/>
    </source>
</evidence>
<dbReference type="EMBL" id="JBBBZM010000142">
    <property type="protein sequence ID" value="KAL0632988.1"/>
    <property type="molecule type" value="Genomic_DNA"/>
</dbReference>
<protein>
    <recommendedName>
        <fullName evidence="5">Polyprenal reductase</fullName>
        <ecNumber evidence="5">1.3.1.94</ecNumber>
    </recommendedName>
</protein>
<comment type="catalytic activity">
    <reaction evidence="5">
        <text>a di-trans,poly-cis-dolichal + NADP(+) = a di-trans,poly-cis-polyprenal + NADPH + H(+)</text>
        <dbReference type="Rhea" id="RHEA:80727"/>
        <dbReference type="Rhea" id="RHEA-COMP:19536"/>
        <dbReference type="Rhea" id="RHEA-COMP:19537"/>
        <dbReference type="ChEBI" id="CHEBI:15378"/>
        <dbReference type="ChEBI" id="CHEBI:57783"/>
        <dbReference type="ChEBI" id="CHEBI:58349"/>
        <dbReference type="ChEBI" id="CHEBI:231623"/>
        <dbReference type="ChEBI" id="CHEBI:231637"/>
        <dbReference type="EC" id="1.3.1.94"/>
    </reaction>
    <physiologicalReaction direction="right-to-left" evidence="5">
        <dbReference type="Rhea" id="RHEA:80729"/>
    </physiologicalReaction>
</comment>
<keyword evidence="5" id="KW-0521">NADP</keyword>
<feature type="domain" description="3-oxo-5-alpha-steroid 4-dehydrogenase C-terminal" evidence="6">
    <location>
        <begin position="203"/>
        <end position="317"/>
    </location>
</feature>
<dbReference type="PANTHER" id="PTHR14624:SF0">
    <property type="entry name" value="POLYPRENOL REDUCTASE"/>
    <property type="match status" value="1"/>
</dbReference>
<comment type="similarity">
    <text evidence="5">Belongs to the steroid 5-alpha reductase family. Polyprenal reductase subfamily.</text>
</comment>
<evidence type="ECO:0000256" key="5">
    <source>
        <dbReference type="RuleBase" id="RU367081"/>
    </source>
</evidence>
<evidence type="ECO:0000256" key="1">
    <source>
        <dbReference type="ARBA" id="ARBA00004127"/>
    </source>
</evidence>
<evidence type="ECO:0000256" key="3">
    <source>
        <dbReference type="ARBA" id="ARBA00022989"/>
    </source>
</evidence>
<evidence type="ECO:0000256" key="4">
    <source>
        <dbReference type="ARBA" id="ARBA00023136"/>
    </source>
</evidence>
<keyword evidence="4 5" id="KW-0472">Membrane</keyword>
<dbReference type="InterPro" id="IPR039698">
    <property type="entry name" value="Dfg10/SRD5A3"/>
</dbReference>
<dbReference type="EC" id="1.3.1.94" evidence="5"/>
<feature type="transmembrane region" description="Helical" evidence="5">
    <location>
        <begin position="158"/>
        <end position="178"/>
    </location>
</feature>
<accession>A0ABR3GAU6</accession>
<keyword evidence="5" id="KW-0256">Endoplasmic reticulum</keyword>
<comment type="caution">
    <text evidence="7">The sequence shown here is derived from an EMBL/GenBank/DDBJ whole genome shotgun (WGS) entry which is preliminary data.</text>
</comment>
<dbReference type="Proteomes" id="UP001447188">
    <property type="component" value="Unassembled WGS sequence"/>
</dbReference>
<keyword evidence="8" id="KW-1185">Reference proteome</keyword>
<name>A0ABR3GAU6_9PEZI</name>
<keyword evidence="2 5" id="KW-0812">Transmembrane</keyword>
<dbReference type="PANTHER" id="PTHR14624">
    <property type="entry name" value="DFG10 PROTEIN"/>
    <property type="match status" value="1"/>
</dbReference>
<dbReference type="PROSITE" id="PS50244">
    <property type="entry name" value="S5A_REDUCTASE"/>
    <property type="match status" value="1"/>
</dbReference>
<proteinExistence type="inferred from homology"/>
<feature type="transmembrane region" description="Helical" evidence="5">
    <location>
        <begin position="269"/>
        <end position="293"/>
    </location>
</feature>
<evidence type="ECO:0000313" key="8">
    <source>
        <dbReference type="Proteomes" id="UP001447188"/>
    </source>
</evidence>
<reference evidence="7 8" key="1">
    <citation type="submission" date="2024-02" db="EMBL/GenBank/DDBJ databases">
        <title>Discinaceae phylogenomics.</title>
        <authorList>
            <person name="Dirks A.C."/>
            <person name="James T.Y."/>
        </authorList>
    </citation>
    <scope>NUCLEOTIDE SEQUENCE [LARGE SCALE GENOMIC DNA]</scope>
    <source>
        <strain evidence="7 8">ACD0624</strain>
    </source>
</reference>
<comment type="pathway">
    <text evidence="5">Protein modification; protein glycosylation.</text>
</comment>
<gene>
    <name evidence="7" type="ORF">Q9L58_008146</name>
</gene>
<evidence type="ECO:0000313" key="7">
    <source>
        <dbReference type="EMBL" id="KAL0632988.1"/>
    </source>
</evidence>
<evidence type="ECO:0000256" key="2">
    <source>
        <dbReference type="ARBA" id="ARBA00022692"/>
    </source>
</evidence>
<dbReference type="InterPro" id="IPR001104">
    <property type="entry name" value="3-oxo-5_a-steroid_4-DH_C"/>
</dbReference>
<keyword evidence="3 5" id="KW-1133">Transmembrane helix</keyword>
<feature type="transmembrane region" description="Helical" evidence="5">
    <location>
        <begin position="239"/>
        <end position="263"/>
    </location>
</feature>
<feature type="transmembrane region" description="Helical" evidence="5">
    <location>
        <begin position="6"/>
        <end position="24"/>
    </location>
</feature>
<dbReference type="Pfam" id="PF02544">
    <property type="entry name" value="Steroid_dh"/>
    <property type="match status" value="1"/>
</dbReference>
<organism evidence="7 8">
    <name type="scientific">Discina gigas</name>
    <dbReference type="NCBI Taxonomy" id="1032678"/>
    <lineage>
        <taxon>Eukaryota</taxon>
        <taxon>Fungi</taxon>
        <taxon>Dikarya</taxon>
        <taxon>Ascomycota</taxon>
        <taxon>Pezizomycotina</taxon>
        <taxon>Pezizomycetes</taxon>
        <taxon>Pezizales</taxon>
        <taxon>Discinaceae</taxon>
        <taxon>Discina</taxon>
    </lineage>
</organism>
<keyword evidence="5" id="KW-0560">Oxidoreductase</keyword>
<comment type="function">
    <text evidence="5">Plays a key role in early steps of protein N-linked glycosylation by being involved in the conversion of polyprenol into dolichol. Acts as a polyprenal reductase that mediates the reduction of polyprenal into dolichal in a NADP-dependent mechanism. Dolichols are required for the synthesis of dolichol-linked monosaccharides and the oligosaccharide precursor used for N-glycosylation.</text>
</comment>
<sequence>MDLITIIRYTFLTAAGAVLLVQFIPSLKARFLAYGKTAEPIAVGYKDKKAPPDKTPTLFFLDKIAGLKVPRAWFTHFYVVCVVCNLFWGWQIATHGRAYRRFGSWVAAEQEWKEGDKPVVGGQTAHQVVVCWTLLMIQGSRRLYECVYISKPGTSKMWIGHYLLGIGYYMVMSVAVWVEGTVAIDKFNFTISSIHSLVGPPSAKSFFGFLLFILASGTQHDCHVYLASLKKYTLPAHSVFETLVCPHYFAECIIYLALAIMSAPRGRGVVLNTTMVTGLLFVGSCLGCSSLMSREWYEGKFGRHTMEHRWNMIPYIF</sequence>
<comment type="subcellular location">
    <subcellularLocation>
        <location evidence="1">Endomembrane system</location>
        <topology evidence="1">Multi-pass membrane protein</topology>
    </subcellularLocation>
    <subcellularLocation>
        <location evidence="5">Endoplasmic reticulum membrane</location>
    </subcellularLocation>
</comment>